<keyword evidence="3" id="KW-0732">Signal</keyword>
<keyword evidence="2" id="KW-0472">Membrane</keyword>
<evidence type="ECO:0000313" key="5">
    <source>
        <dbReference type="Proteomes" id="UP000799770"/>
    </source>
</evidence>
<organism evidence="4 5">
    <name type="scientific">Lophiotrema nucula</name>
    <dbReference type="NCBI Taxonomy" id="690887"/>
    <lineage>
        <taxon>Eukaryota</taxon>
        <taxon>Fungi</taxon>
        <taxon>Dikarya</taxon>
        <taxon>Ascomycota</taxon>
        <taxon>Pezizomycotina</taxon>
        <taxon>Dothideomycetes</taxon>
        <taxon>Pleosporomycetidae</taxon>
        <taxon>Pleosporales</taxon>
        <taxon>Lophiotremataceae</taxon>
        <taxon>Lophiotrema</taxon>
    </lineage>
</organism>
<protein>
    <recommendedName>
        <fullName evidence="6">Mid2 domain-containing protein</fullName>
    </recommendedName>
</protein>
<evidence type="ECO:0000256" key="2">
    <source>
        <dbReference type="SAM" id="Phobius"/>
    </source>
</evidence>
<accession>A0A6A5ZDU3</accession>
<evidence type="ECO:0000256" key="1">
    <source>
        <dbReference type="SAM" id="MobiDB-lite"/>
    </source>
</evidence>
<name>A0A6A5ZDU3_9PLEO</name>
<keyword evidence="5" id="KW-1185">Reference proteome</keyword>
<sequence>MLFVLVASVLAAVNLVIAQDNTVILGPVATALDTAATTATSVDFTVPEILLPTDGGFTSETLASATNIGAASTTLATSSRSTASRTTQASTTQSQTSPSATISGTTALTEAQKSAIKTGAIVGGVLGGLAMVCIAAVAIVWIMRRRPSKPKDKALRNSGFVDLPEVGAPPEYAGQYGNEGPIELDGGKVDTVRELGGAPVVVELPAIKK</sequence>
<feature type="transmembrane region" description="Helical" evidence="2">
    <location>
        <begin position="120"/>
        <end position="143"/>
    </location>
</feature>
<feature type="signal peptide" evidence="3">
    <location>
        <begin position="1"/>
        <end position="18"/>
    </location>
</feature>
<feature type="chain" id="PRO_5025498478" description="Mid2 domain-containing protein" evidence="3">
    <location>
        <begin position="19"/>
        <end position="209"/>
    </location>
</feature>
<dbReference type="AlphaFoldDB" id="A0A6A5ZDU3"/>
<evidence type="ECO:0008006" key="6">
    <source>
        <dbReference type="Google" id="ProtNLM"/>
    </source>
</evidence>
<gene>
    <name evidence="4" type="ORF">BDV96DRAFT_644526</name>
</gene>
<dbReference type="Proteomes" id="UP000799770">
    <property type="component" value="Unassembled WGS sequence"/>
</dbReference>
<keyword evidence="2" id="KW-0812">Transmembrane</keyword>
<proteinExistence type="predicted"/>
<dbReference type="CDD" id="cd12087">
    <property type="entry name" value="TM_EGFR-like"/>
    <property type="match status" value="1"/>
</dbReference>
<dbReference type="EMBL" id="ML977319">
    <property type="protein sequence ID" value="KAF2117093.1"/>
    <property type="molecule type" value="Genomic_DNA"/>
</dbReference>
<evidence type="ECO:0000313" key="4">
    <source>
        <dbReference type="EMBL" id="KAF2117093.1"/>
    </source>
</evidence>
<reference evidence="4" key="1">
    <citation type="journal article" date="2020" name="Stud. Mycol.">
        <title>101 Dothideomycetes genomes: a test case for predicting lifestyles and emergence of pathogens.</title>
        <authorList>
            <person name="Haridas S."/>
            <person name="Albert R."/>
            <person name="Binder M."/>
            <person name="Bloem J."/>
            <person name="Labutti K."/>
            <person name="Salamov A."/>
            <person name="Andreopoulos B."/>
            <person name="Baker S."/>
            <person name="Barry K."/>
            <person name="Bills G."/>
            <person name="Bluhm B."/>
            <person name="Cannon C."/>
            <person name="Castanera R."/>
            <person name="Culley D."/>
            <person name="Daum C."/>
            <person name="Ezra D."/>
            <person name="Gonzalez J."/>
            <person name="Henrissat B."/>
            <person name="Kuo A."/>
            <person name="Liang C."/>
            <person name="Lipzen A."/>
            <person name="Lutzoni F."/>
            <person name="Magnuson J."/>
            <person name="Mondo S."/>
            <person name="Nolan M."/>
            <person name="Ohm R."/>
            <person name="Pangilinan J."/>
            <person name="Park H.-J."/>
            <person name="Ramirez L."/>
            <person name="Alfaro M."/>
            <person name="Sun H."/>
            <person name="Tritt A."/>
            <person name="Yoshinaga Y."/>
            <person name="Zwiers L.-H."/>
            <person name="Turgeon B."/>
            <person name="Goodwin S."/>
            <person name="Spatafora J."/>
            <person name="Crous P."/>
            <person name="Grigoriev I."/>
        </authorList>
    </citation>
    <scope>NUCLEOTIDE SEQUENCE</scope>
    <source>
        <strain evidence="4">CBS 627.86</strain>
    </source>
</reference>
<feature type="region of interest" description="Disordered" evidence="1">
    <location>
        <begin position="76"/>
        <end position="102"/>
    </location>
</feature>
<keyword evidence="2" id="KW-1133">Transmembrane helix</keyword>
<evidence type="ECO:0000256" key="3">
    <source>
        <dbReference type="SAM" id="SignalP"/>
    </source>
</evidence>